<feature type="region of interest" description="Disordered" evidence="1">
    <location>
        <begin position="21"/>
        <end position="162"/>
    </location>
</feature>
<dbReference type="Proteomes" id="UP000253664">
    <property type="component" value="Unassembled WGS sequence"/>
</dbReference>
<gene>
    <name evidence="2" type="ORF">L249_2151</name>
</gene>
<evidence type="ECO:0000313" key="2">
    <source>
        <dbReference type="EMBL" id="RCI16062.1"/>
    </source>
</evidence>
<reference evidence="2 3" key="1">
    <citation type="journal article" date="2015" name="BMC Genomics">
        <title>Insights from the genome of Ophiocordyceps polyrhachis-furcata to pathogenicity and host specificity in insect fungi.</title>
        <authorList>
            <person name="Wichadakul D."/>
            <person name="Kobmoo N."/>
            <person name="Ingsriswang S."/>
            <person name="Tangphatsornruang S."/>
            <person name="Chantasingh D."/>
            <person name="Luangsa-ard J.J."/>
            <person name="Eurwilaichitr L."/>
        </authorList>
    </citation>
    <scope>NUCLEOTIDE SEQUENCE [LARGE SCALE GENOMIC DNA]</scope>
    <source>
        <strain evidence="2 3">BCC 54312</strain>
    </source>
</reference>
<feature type="compositionally biased region" description="Basic and acidic residues" evidence="1">
    <location>
        <begin position="85"/>
        <end position="107"/>
    </location>
</feature>
<sequence length="162" mass="17286">MQATVAISRLLLISSQASGSLGGHLLLAGDGGLDADAAEDEGDAEPLHAGKAVAEGDDGEDHGKSSAELRLAVKTESGSELGRNGGDEERPRDEGEDGNAERNRPDNEILVSRISSPEERDVKEHDRQQLTALGQKESNIVDVSKTRVPKRTSKTARHRNDE</sequence>
<proteinExistence type="predicted"/>
<dbReference type="AlphaFoldDB" id="A0A367LP94"/>
<feature type="compositionally biased region" description="Basic residues" evidence="1">
    <location>
        <begin position="147"/>
        <end position="162"/>
    </location>
</feature>
<organism evidence="2 3">
    <name type="scientific">Ophiocordyceps polyrhachis-furcata BCC 54312</name>
    <dbReference type="NCBI Taxonomy" id="1330021"/>
    <lineage>
        <taxon>Eukaryota</taxon>
        <taxon>Fungi</taxon>
        <taxon>Dikarya</taxon>
        <taxon>Ascomycota</taxon>
        <taxon>Pezizomycotina</taxon>
        <taxon>Sordariomycetes</taxon>
        <taxon>Hypocreomycetidae</taxon>
        <taxon>Hypocreales</taxon>
        <taxon>Ophiocordycipitaceae</taxon>
        <taxon>Ophiocordyceps</taxon>
    </lineage>
</organism>
<protein>
    <submittedName>
        <fullName evidence="2">Uncharacterized protein</fullName>
    </submittedName>
</protein>
<feature type="compositionally biased region" description="Polar residues" evidence="1">
    <location>
        <begin position="129"/>
        <end position="138"/>
    </location>
</feature>
<feature type="compositionally biased region" description="Basic and acidic residues" evidence="1">
    <location>
        <begin position="116"/>
        <end position="128"/>
    </location>
</feature>
<dbReference type="EMBL" id="LKCN02000001">
    <property type="protein sequence ID" value="RCI16062.1"/>
    <property type="molecule type" value="Genomic_DNA"/>
</dbReference>
<comment type="caution">
    <text evidence="2">The sequence shown here is derived from an EMBL/GenBank/DDBJ whole genome shotgun (WGS) entry which is preliminary data.</text>
</comment>
<evidence type="ECO:0000256" key="1">
    <source>
        <dbReference type="SAM" id="MobiDB-lite"/>
    </source>
</evidence>
<evidence type="ECO:0000313" key="3">
    <source>
        <dbReference type="Proteomes" id="UP000253664"/>
    </source>
</evidence>
<feature type="compositionally biased region" description="Basic and acidic residues" evidence="1">
    <location>
        <begin position="61"/>
        <end position="73"/>
    </location>
</feature>
<name>A0A367LP94_9HYPO</name>
<accession>A0A367LP94</accession>
<keyword evidence="3" id="KW-1185">Reference proteome</keyword>